<dbReference type="PANTHER" id="PTHR35586:SF1">
    <property type="entry name" value="SLL1691 PROTEIN"/>
    <property type="match status" value="1"/>
</dbReference>
<dbReference type="OrthoDB" id="595676at2"/>
<evidence type="ECO:0008006" key="2">
    <source>
        <dbReference type="Google" id="ProtNLM"/>
    </source>
</evidence>
<organism evidence="1">
    <name type="scientific">Chlorobium chlorochromatii (strain CaD3)</name>
    <dbReference type="NCBI Taxonomy" id="340177"/>
    <lineage>
        <taxon>Bacteria</taxon>
        <taxon>Pseudomonadati</taxon>
        <taxon>Chlorobiota</taxon>
        <taxon>Chlorobiia</taxon>
        <taxon>Chlorobiales</taxon>
        <taxon>Chlorobiaceae</taxon>
        <taxon>Chlorobium/Pelodictyon group</taxon>
        <taxon>Chlorobium</taxon>
    </lineage>
</organism>
<gene>
    <name evidence="1" type="ordered locus">Cag_0038</name>
</gene>
<dbReference type="HOGENOM" id="CLU_071039_1_1_10"/>
<name>Q3ANU8_CHLCH</name>
<dbReference type="STRING" id="340177.Cag_0038"/>
<dbReference type="KEGG" id="cch:Cag_0038"/>
<reference evidence="1" key="1">
    <citation type="submission" date="2005-08" db="EMBL/GenBank/DDBJ databases">
        <title>Complete sequence of Chlorobium chlorochromatii CaD3.</title>
        <authorList>
            <person name="Copeland A."/>
            <person name="Lucas S."/>
            <person name="Lapidus A."/>
            <person name="Barry K."/>
            <person name="Detter J.C."/>
            <person name="Glavina T."/>
            <person name="Hammon N."/>
            <person name="Israni S."/>
            <person name="Pitluck S."/>
            <person name="Bryant D."/>
            <person name="Schmutz J."/>
            <person name="Larimer F."/>
            <person name="Land M."/>
            <person name="Kyrpides N."/>
            <person name="Ivanova N."/>
            <person name="Richardson P."/>
        </authorList>
    </citation>
    <scope>NUCLEOTIDE SEQUENCE [LARGE SCALE GENOMIC DNA]</scope>
    <source>
        <strain evidence="1">CaD3</strain>
    </source>
</reference>
<dbReference type="eggNOG" id="COG5464">
    <property type="taxonomic scope" value="Bacteria"/>
</dbReference>
<dbReference type="EMBL" id="CP000108">
    <property type="protein sequence ID" value="ABB27317.1"/>
    <property type="molecule type" value="Genomic_DNA"/>
</dbReference>
<accession>Q3ANU8</accession>
<proteinExistence type="predicted"/>
<protein>
    <recommendedName>
        <fullName evidence="2">Transposase (putative) YhgA-like domain-containing protein</fullName>
    </recommendedName>
</protein>
<sequence>MTTAKLPPNQPDDYDSPWKEAIEHYFPEFMALYFPEAYAAIDWSKGYHFLDQELRTIVPEAKTRKQVVDKLVQVQLLDGKESWLYIHIEVQGNRESGFPKRLFIYNYRTYDKYDKAVASFVILADSDPTWRPSSYSYEFVGCKMTFAFETVKLLDFEPRMEELLASDNVFGLITAAHLLTQKTKNKVKQRYEAKLLLMQLLLQRQWEQARIDELLRVIDWFLRLPKELRQKLKIEIHKMEEAKKMKYVTSFERDAKEEGIVIGIEKGMEKGREIGVLEGMEKGKAEGLEEGLMQGRLEVARRLVSGGMSKAEAALLAGVSVEML</sequence>
<evidence type="ECO:0000313" key="1">
    <source>
        <dbReference type="EMBL" id="ABB27317.1"/>
    </source>
</evidence>
<dbReference type="PANTHER" id="PTHR35586">
    <property type="entry name" value="SLL1691 PROTEIN"/>
    <property type="match status" value="1"/>
</dbReference>
<dbReference type="AlphaFoldDB" id="Q3ANU8"/>